<organism evidence="2 3">
    <name type="scientific">Caerostris extrusa</name>
    <name type="common">Bark spider</name>
    <name type="synonym">Caerostris bankana</name>
    <dbReference type="NCBI Taxonomy" id="172846"/>
    <lineage>
        <taxon>Eukaryota</taxon>
        <taxon>Metazoa</taxon>
        <taxon>Ecdysozoa</taxon>
        <taxon>Arthropoda</taxon>
        <taxon>Chelicerata</taxon>
        <taxon>Arachnida</taxon>
        <taxon>Araneae</taxon>
        <taxon>Araneomorphae</taxon>
        <taxon>Entelegynae</taxon>
        <taxon>Araneoidea</taxon>
        <taxon>Araneidae</taxon>
        <taxon>Caerostris</taxon>
    </lineage>
</organism>
<accession>A0AAV4PH00</accession>
<feature type="region of interest" description="Disordered" evidence="1">
    <location>
        <begin position="93"/>
        <end position="158"/>
    </location>
</feature>
<proteinExistence type="predicted"/>
<gene>
    <name evidence="2" type="ORF">CEXT_756701</name>
</gene>
<evidence type="ECO:0000313" key="3">
    <source>
        <dbReference type="Proteomes" id="UP001054945"/>
    </source>
</evidence>
<feature type="compositionally biased region" description="Basic residues" evidence="1">
    <location>
        <begin position="125"/>
        <end position="135"/>
    </location>
</feature>
<evidence type="ECO:0000313" key="2">
    <source>
        <dbReference type="EMBL" id="GIX94392.1"/>
    </source>
</evidence>
<name>A0AAV4PH00_CAEEX</name>
<dbReference type="AlphaFoldDB" id="A0AAV4PH00"/>
<protein>
    <submittedName>
        <fullName evidence="2">Uncharacterized protein</fullName>
    </submittedName>
</protein>
<comment type="caution">
    <text evidence="2">The sequence shown here is derived from an EMBL/GenBank/DDBJ whole genome shotgun (WGS) entry which is preliminary data.</text>
</comment>
<reference evidence="2 3" key="1">
    <citation type="submission" date="2021-06" db="EMBL/GenBank/DDBJ databases">
        <title>Caerostris extrusa draft genome.</title>
        <authorList>
            <person name="Kono N."/>
            <person name="Arakawa K."/>
        </authorList>
    </citation>
    <scope>NUCLEOTIDE SEQUENCE [LARGE SCALE GENOMIC DNA]</scope>
</reference>
<feature type="region of interest" description="Disordered" evidence="1">
    <location>
        <begin position="22"/>
        <end position="67"/>
    </location>
</feature>
<dbReference type="EMBL" id="BPLR01004369">
    <property type="protein sequence ID" value="GIX94392.1"/>
    <property type="molecule type" value="Genomic_DNA"/>
</dbReference>
<keyword evidence="3" id="KW-1185">Reference proteome</keyword>
<evidence type="ECO:0000256" key="1">
    <source>
        <dbReference type="SAM" id="MobiDB-lite"/>
    </source>
</evidence>
<dbReference type="Proteomes" id="UP001054945">
    <property type="component" value="Unassembled WGS sequence"/>
</dbReference>
<sequence>MPKTTRNKMAYVSYLTPVTRRRGSFASSQVSQQNRQNELDKSQSTTCKPENIPPQTPSDSDFQSLEEIPLNHSHSILLIMLKQQRRKMNFKPIATTPVIPSRMYTKRSRTRGPSPCHEKTAQSKERRHRQKNNRRHPNELSPTNPVSEPFCIRNPPTW</sequence>
<feature type="compositionally biased region" description="Polar residues" evidence="1">
    <location>
        <begin position="25"/>
        <end position="48"/>
    </location>
</feature>